<proteinExistence type="predicted"/>
<keyword evidence="3" id="KW-1185">Reference proteome</keyword>
<dbReference type="PANTHER" id="PTHR13847">
    <property type="entry name" value="SARCOSINE DEHYDROGENASE-RELATED"/>
    <property type="match status" value="1"/>
</dbReference>
<dbReference type="RefSeq" id="WP_148072178.1">
    <property type="nucleotide sequence ID" value="NZ_CP042913.1"/>
</dbReference>
<evidence type="ECO:0000313" key="3">
    <source>
        <dbReference type="Proteomes" id="UP000323917"/>
    </source>
</evidence>
<sequence>MSSATTVIVGGGVIGLSTAYQLARRDAGRIILIEKGQLGSGASSRAAGIGTHLLWSETGVRARQLGFQLFREFSTEWDDYTFHDEHGCLNLVSPSEWEATAELFEMYDQLGIPYQILDAKEIHYRWPTLCPPENYSGLYDLYGGYSEPDEYIAALLKRIRQLGVQVFEDEPVVDFLQDRNRLSGVMTSARTIEADNIISTVHIWSLPLLSKLELRFPMKAFVHQRYVSKPLPIPWLAPPVNANSYLGYLRPAFGNRILMGVETPDREEHLPTADFEMNELSTRLDIRDQAKSHLSQLAPVLKDVSWESESVGLLSFSCDGEPILGPVRQMPGLFVATSFHSGGFSYNAVAGQLMAELVTEGVTSIDISAFTPDRFDPDKAIDYLATKVPQFNAVRRRH</sequence>
<feature type="domain" description="FAD dependent oxidoreductase" evidence="1">
    <location>
        <begin position="7"/>
        <end position="357"/>
    </location>
</feature>
<dbReference type="Gene3D" id="3.30.9.10">
    <property type="entry name" value="D-Amino Acid Oxidase, subunit A, domain 2"/>
    <property type="match status" value="1"/>
</dbReference>
<dbReference type="EMBL" id="CP042913">
    <property type="protein sequence ID" value="QEG33408.1"/>
    <property type="molecule type" value="Genomic_DNA"/>
</dbReference>
<dbReference type="Pfam" id="PF01266">
    <property type="entry name" value="DAO"/>
    <property type="match status" value="1"/>
</dbReference>
<dbReference type="Gene3D" id="3.50.50.60">
    <property type="entry name" value="FAD/NAD(P)-binding domain"/>
    <property type="match status" value="1"/>
</dbReference>
<dbReference type="EC" id="1.5.3.19" evidence="2"/>
<dbReference type="GO" id="GO:0005737">
    <property type="term" value="C:cytoplasm"/>
    <property type="evidence" value="ECO:0007669"/>
    <property type="project" value="TreeGrafter"/>
</dbReference>
<evidence type="ECO:0000259" key="1">
    <source>
        <dbReference type="Pfam" id="PF01266"/>
    </source>
</evidence>
<dbReference type="AlphaFoldDB" id="A0A5B9Q2Z7"/>
<organism evidence="2 3">
    <name type="scientific">Bythopirellula goksoeyrii</name>
    <dbReference type="NCBI Taxonomy" id="1400387"/>
    <lineage>
        <taxon>Bacteria</taxon>
        <taxon>Pseudomonadati</taxon>
        <taxon>Planctomycetota</taxon>
        <taxon>Planctomycetia</taxon>
        <taxon>Pirellulales</taxon>
        <taxon>Lacipirellulaceae</taxon>
        <taxon>Bythopirellula</taxon>
    </lineage>
</organism>
<dbReference type="InterPro" id="IPR036188">
    <property type="entry name" value="FAD/NAD-bd_sf"/>
</dbReference>
<evidence type="ECO:0000313" key="2">
    <source>
        <dbReference type="EMBL" id="QEG33408.1"/>
    </source>
</evidence>
<dbReference type="OrthoDB" id="270342at2"/>
<protein>
    <submittedName>
        <fullName evidence="2">4-methylaminobutanoate oxidase (Formaldehyde-forming)</fullName>
        <ecNumber evidence="2">1.5.3.19</ecNumber>
    </submittedName>
</protein>
<dbReference type="Proteomes" id="UP000323917">
    <property type="component" value="Chromosome"/>
</dbReference>
<keyword evidence="2" id="KW-0560">Oxidoreductase</keyword>
<name>A0A5B9Q2Z7_9BACT</name>
<dbReference type="InterPro" id="IPR006076">
    <property type="entry name" value="FAD-dep_OxRdtase"/>
</dbReference>
<dbReference type="SUPFAM" id="SSF51905">
    <property type="entry name" value="FAD/NAD(P)-binding domain"/>
    <property type="match status" value="1"/>
</dbReference>
<dbReference type="GO" id="GO:0102317">
    <property type="term" value="F:4-methylaminobutyrate oxidase (demethylating) activity"/>
    <property type="evidence" value="ECO:0007669"/>
    <property type="project" value="UniProtKB-EC"/>
</dbReference>
<reference evidence="2 3" key="1">
    <citation type="submission" date="2019-08" db="EMBL/GenBank/DDBJ databases">
        <title>Deep-cultivation of Planctomycetes and their phenomic and genomic characterization uncovers novel biology.</title>
        <authorList>
            <person name="Wiegand S."/>
            <person name="Jogler M."/>
            <person name="Boedeker C."/>
            <person name="Pinto D."/>
            <person name="Vollmers J."/>
            <person name="Rivas-Marin E."/>
            <person name="Kohn T."/>
            <person name="Peeters S.H."/>
            <person name="Heuer A."/>
            <person name="Rast P."/>
            <person name="Oberbeckmann S."/>
            <person name="Bunk B."/>
            <person name="Jeske O."/>
            <person name="Meyerdierks A."/>
            <person name="Storesund J.E."/>
            <person name="Kallscheuer N."/>
            <person name="Luecker S."/>
            <person name="Lage O.M."/>
            <person name="Pohl T."/>
            <person name="Merkel B.J."/>
            <person name="Hornburger P."/>
            <person name="Mueller R.-W."/>
            <person name="Bruemmer F."/>
            <person name="Labrenz M."/>
            <person name="Spormann A.M."/>
            <person name="Op den Camp H."/>
            <person name="Overmann J."/>
            <person name="Amann R."/>
            <person name="Jetten M.S.M."/>
            <person name="Mascher T."/>
            <person name="Medema M.H."/>
            <person name="Devos D.P."/>
            <person name="Kaster A.-K."/>
            <person name="Ovreas L."/>
            <person name="Rohde M."/>
            <person name="Galperin M.Y."/>
            <person name="Jogler C."/>
        </authorList>
    </citation>
    <scope>NUCLEOTIDE SEQUENCE [LARGE SCALE GENOMIC DNA]</scope>
    <source>
        <strain evidence="2 3">Pr1d</strain>
    </source>
</reference>
<accession>A0A5B9Q2Z7</accession>
<gene>
    <name evidence="2" type="primary">mlr</name>
    <name evidence="2" type="ORF">Pr1d_06710</name>
</gene>
<dbReference type="KEGG" id="bgok:Pr1d_06710"/>